<dbReference type="AlphaFoldDB" id="A0A485KYS9"/>
<feature type="compositionally biased region" description="Basic residues" evidence="1">
    <location>
        <begin position="747"/>
        <end position="759"/>
    </location>
</feature>
<gene>
    <name evidence="4" type="primary">Aste57867_13490</name>
    <name evidence="3" type="ORF">As57867_013440</name>
    <name evidence="4" type="ORF">ASTE57867_13490</name>
</gene>
<feature type="compositionally biased region" description="Low complexity" evidence="1">
    <location>
        <begin position="760"/>
        <end position="773"/>
    </location>
</feature>
<keyword evidence="5" id="KW-1185">Reference proteome</keyword>
<dbReference type="EMBL" id="CAADRA010005477">
    <property type="protein sequence ID" value="VFT90328.1"/>
    <property type="molecule type" value="Genomic_DNA"/>
</dbReference>
<dbReference type="PANTHER" id="PTHR15288">
    <property type="entry name" value="DENN DOMAIN-CONTAINING PROTEIN 2"/>
    <property type="match status" value="1"/>
</dbReference>
<feature type="compositionally biased region" description="Low complexity" evidence="1">
    <location>
        <begin position="56"/>
        <end position="71"/>
    </location>
</feature>
<dbReference type="SMART" id="SM00799">
    <property type="entry name" value="DENN"/>
    <property type="match status" value="1"/>
</dbReference>
<dbReference type="SMART" id="SM00800">
    <property type="entry name" value="uDENN"/>
    <property type="match status" value="1"/>
</dbReference>
<evidence type="ECO:0000259" key="2">
    <source>
        <dbReference type="PROSITE" id="PS50211"/>
    </source>
</evidence>
<proteinExistence type="predicted"/>
<evidence type="ECO:0000313" key="4">
    <source>
        <dbReference type="EMBL" id="VFT90328.1"/>
    </source>
</evidence>
<dbReference type="Gene3D" id="2.30.29.30">
    <property type="entry name" value="Pleckstrin-homology domain (PH domain)/Phosphotyrosine-binding domain (PTB)"/>
    <property type="match status" value="1"/>
</dbReference>
<dbReference type="Gene3D" id="3.40.50.11500">
    <property type="match status" value="1"/>
</dbReference>
<dbReference type="PROSITE" id="PS50211">
    <property type="entry name" value="DENN"/>
    <property type="match status" value="1"/>
</dbReference>
<protein>
    <submittedName>
        <fullName evidence="4">Aste57867_13490 protein</fullName>
    </submittedName>
</protein>
<accession>A0A485KYS9</accession>
<dbReference type="InterPro" id="IPR005113">
    <property type="entry name" value="uDENN_dom"/>
</dbReference>
<feature type="region of interest" description="Disordered" evidence="1">
    <location>
        <begin position="51"/>
        <end position="71"/>
    </location>
</feature>
<dbReference type="PANTHER" id="PTHR15288:SF0">
    <property type="entry name" value="UDENN DOMAIN-CONTAINING PROTEIN"/>
    <property type="match status" value="1"/>
</dbReference>
<feature type="region of interest" description="Disordered" evidence="1">
    <location>
        <begin position="725"/>
        <end position="832"/>
    </location>
</feature>
<dbReference type="EMBL" id="VJMH01005456">
    <property type="protein sequence ID" value="KAF0695705.1"/>
    <property type="molecule type" value="Genomic_DNA"/>
</dbReference>
<dbReference type="Pfam" id="PF03456">
    <property type="entry name" value="uDENN"/>
    <property type="match status" value="1"/>
</dbReference>
<organism evidence="4 5">
    <name type="scientific">Aphanomyces stellatus</name>
    <dbReference type="NCBI Taxonomy" id="120398"/>
    <lineage>
        <taxon>Eukaryota</taxon>
        <taxon>Sar</taxon>
        <taxon>Stramenopiles</taxon>
        <taxon>Oomycota</taxon>
        <taxon>Saprolegniomycetes</taxon>
        <taxon>Saprolegniales</taxon>
        <taxon>Verrucalvaceae</taxon>
        <taxon>Aphanomyces</taxon>
    </lineage>
</organism>
<dbReference type="Pfam" id="PF02141">
    <property type="entry name" value="DENN"/>
    <property type="match status" value="1"/>
</dbReference>
<sequence length="1262" mass="136894">MESALDPDVADERSQRSLFSGIRVRNLTPSKSMRSPARNFMAWGGGSAASTKAPVSTTMPSTAAPVPTPTTVEKSRRGFQRLFSDGDRKAAAASVAASSQPHAIAPTDDASSIDAARHTKVFQSVTTWFKENDMVPAMVTPPTHTRHSLNQTYDSILDSIHQQDNQLTNELHELETRMPPRRHASAPSPHASNTNSFATLPFVTSDGGDGGGGAIFDALLVVGPDVTDISISHDLEAPFEPVVCHTYPPDMVFESIQHFCFPNAIALATTDEPGSSDTDSDGDSDDESNLRDTFFVFVLSGGGKDGQDVQYASCLKKWVRVPNSILLQPQGTHTAPLTYCILSKLPFIPFFHALLSHLMDVHVRELNQDPNLWTDLSTLMTPSHTSWLNHTLFDLSCIPLSKQATSQPIALFVDLPLLIERPHRRPSLSTESSALDESTILLLHWALPVLLKSLTFDVLLTTLAALLLETKLLVVCDDTELLTATVLGLVSLLSPLVWTGPLIAVLPATLLEYLEAPVPYVIGVQALPAAFEIPPDATLRLYPHSNRIDAVVALPTFPDGDALTADLLAITRRPDPANVDLIVDRVHKAIQAVVRNCSVTHAADHSFYDGVKATQLYSTFVQRQDHTKQHARGLASRHLKLEPKAPLITRKSVSTDNQGDATPPLTCSTSATTDAIFDLFHIACLGHARKSADQPQHMSPTSRIKNLAPGISALDRLRAMVNDDAASSLSSSTTLMPSIPSPTKRSSPVRKGKSPKQSRKVSSSSPKHTSPPHSIKRRGTGTKDLQRVVRHVSDAASPSVKSARITPRAKHSHRGVSGVPSTPTGSKHPLMPSTSCVASNLPAQAPKSSHPTMSFPLLPPPQSSSSTRTKLAVTPLPPSNPPSPLFRQPTTTTAIVIPPSLQAVPTASLPPDNIASAIAIVATWEDTSTRMQSAGKIQRIYRQWSFRQRSLVARSNSSPLKSIARGGHDKAEPAKRMFREGIAASKLGRHGTWGRRRLYCNDDVALLWWDKPKAGTSSSSSTTESTIALRDITSVVDGNKTNTKSVGSLLFANDVEDEGLCVTIHTTDPRRRCVVFKFDSVADRDRAKQGLELLKAQPEPLAKSVASGESEKIALMRAFQDELRVGIPIKKHGRQGKPHSKYLYCDASCTQLMWRDDNHTKPRLGGWLKRSASSVGSDSSKTTDCIIPISTIATVVMAEPSSPLRNFLGTTSEKRISIVSSARTLVISTESTQDHLRVFHGLKLLVRYFEAPVESDSLHDEA</sequence>
<feature type="compositionally biased region" description="Pro residues" evidence="1">
    <location>
        <begin position="875"/>
        <end position="884"/>
    </location>
</feature>
<dbReference type="Gene3D" id="3.30.450.200">
    <property type="match status" value="1"/>
</dbReference>
<feature type="compositionally biased region" description="Basic and acidic residues" evidence="1">
    <location>
        <begin position="784"/>
        <end position="793"/>
    </location>
</feature>
<dbReference type="InterPro" id="IPR037516">
    <property type="entry name" value="Tripartite_DENN"/>
</dbReference>
<feature type="compositionally biased region" description="Low complexity" evidence="1">
    <location>
        <begin position="727"/>
        <end position="743"/>
    </location>
</feature>
<dbReference type="InterPro" id="IPR051942">
    <property type="entry name" value="DENN_domain_containing_2"/>
</dbReference>
<dbReference type="InterPro" id="IPR011993">
    <property type="entry name" value="PH-like_dom_sf"/>
</dbReference>
<dbReference type="InterPro" id="IPR043153">
    <property type="entry name" value="DENN_C"/>
</dbReference>
<feature type="domain" description="UDENN" evidence="2">
    <location>
        <begin position="225"/>
        <end position="691"/>
    </location>
</feature>
<evidence type="ECO:0000313" key="5">
    <source>
        <dbReference type="Proteomes" id="UP000332933"/>
    </source>
</evidence>
<reference evidence="4 5" key="1">
    <citation type="submission" date="2019-03" db="EMBL/GenBank/DDBJ databases">
        <authorList>
            <person name="Gaulin E."/>
            <person name="Dumas B."/>
        </authorList>
    </citation>
    <scope>NUCLEOTIDE SEQUENCE [LARGE SCALE GENOMIC DNA]</scope>
    <source>
        <strain evidence="4">CBS 568.67</strain>
    </source>
</reference>
<evidence type="ECO:0000256" key="1">
    <source>
        <dbReference type="SAM" id="MobiDB-lite"/>
    </source>
</evidence>
<dbReference type="OrthoDB" id="6019893at2759"/>
<feature type="region of interest" description="Disordered" evidence="1">
    <location>
        <begin position="859"/>
        <end position="886"/>
    </location>
</feature>
<dbReference type="InterPro" id="IPR001194">
    <property type="entry name" value="cDENN_dom"/>
</dbReference>
<dbReference type="Proteomes" id="UP000332933">
    <property type="component" value="Unassembled WGS sequence"/>
</dbReference>
<name>A0A485KYS9_9STRA</name>
<reference evidence="3" key="2">
    <citation type="submission" date="2019-06" db="EMBL/GenBank/DDBJ databases">
        <title>Genomics analysis of Aphanomyces spp. identifies a new class of oomycete effector associated with host adaptation.</title>
        <authorList>
            <person name="Gaulin E."/>
        </authorList>
    </citation>
    <scope>NUCLEOTIDE SEQUENCE</scope>
    <source>
        <strain evidence="3">CBS 578.67</strain>
    </source>
</reference>
<evidence type="ECO:0000313" key="3">
    <source>
        <dbReference type="EMBL" id="KAF0695705.1"/>
    </source>
</evidence>